<dbReference type="InterPro" id="IPR025491">
    <property type="entry name" value="DUF4382"/>
</dbReference>
<keyword evidence="3" id="KW-1185">Reference proteome</keyword>
<dbReference type="RefSeq" id="WP_345234381.1">
    <property type="nucleotide sequence ID" value="NZ_BAABGZ010000013.1"/>
</dbReference>
<evidence type="ECO:0000313" key="2">
    <source>
        <dbReference type="EMBL" id="GAA4351260.1"/>
    </source>
</evidence>
<dbReference type="Gene3D" id="2.60.40.1120">
    <property type="entry name" value="Carboxypeptidase-like, regulatory domain"/>
    <property type="match status" value="1"/>
</dbReference>
<evidence type="ECO:0000259" key="1">
    <source>
        <dbReference type="Pfam" id="PF14321"/>
    </source>
</evidence>
<accession>A0ABP8I4I2</accession>
<dbReference type="InterPro" id="IPR013784">
    <property type="entry name" value="Carb-bd-like_fold"/>
</dbReference>
<proteinExistence type="predicted"/>
<organism evidence="2 3">
    <name type="scientific">Hymenobacter saemangeumensis</name>
    <dbReference type="NCBI Taxonomy" id="1084522"/>
    <lineage>
        <taxon>Bacteria</taxon>
        <taxon>Pseudomonadati</taxon>
        <taxon>Bacteroidota</taxon>
        <taxon>Cytophagia</taxon>
        <taxon>Cytophagales</taxon>
        <taxon>Hymenobacteraceae</taxon>
        <taxon>Hymenobacter</taxon>
    </lineage>
</organism>
<feature type="domain" description="DUF4382" evidence="1">
    <location>
        <begin position="30"/>
        <end position="174"/>
    </location>
</feature>
<evidence type="ECO:0000313" key="3">
    <source>
        <dbReference type="Proteomes" id="UP001501153"/>
    </source>
</evidence>
<reference evidence="3" key="1">
    <citation type="journal article" date="2019" name="Int. J. Syst. Evol. Microbiol.">
        <title>The Global Catalogue of Microorganisms (GCM) 10K type strain sequencing project: providing services to taxonomists for standard genome sequencing and annotation.</title>
        <authorList>
            <consortium name="The Broad Institute Genomics Platform"/>
            <consortium name="The Broad Institute Genome Sequencing Center for Infectious Disease"/>
            <person name="Wu L."/>
            <person name="Ma J."/>
        </authorList>
    </citation>
    <scope>NUCLEOTIDE SEQUENCE [LARGE SCALE GENOMIC DNA]</scope>
    <source>
        <strain evidence="3">JCM 17923</strain>
    </source>
</reference>
<dbReference type="Pfam" id="PF14321">
    <property type="entry name" value="DUF4382"/>
    <property type="match status" value="1"/>
</dbReference>
<dbReference type="EMBL" id="BAABGZ010000013">
    <property type="protein sequence ID" value="GAA4351260.1"/>
    <property type="molecule type" value="Genomic_DNA"/>
</dbReference>
<name>A0ABP8I4I2_9BACT</name>
<dbReference type="SUPFAM" id="SSF49452">
    <property type="entry name" value="Starch-binding domain-like"/>
    <property type="match status" value="1"/>
</dbReference>
<sequence>MNINRILPLALAALLGLASCSKSDDSKGMSRFEVRLTDAPGDYEQVNLDVQRVEVHVSNEDSPDPNGWQNLPLVRPGIYNVMDYTNGNSALIAGADWPAGRISQIRLILGNNNTLKLRGSNSLIPLTTPSGQQSGVKLKVNADLQKDVTYQLLLDFDVARSIVARGNGSYNLKPVIRTITTAIAGGIRGTVTPAVARPMVLAIRTSATPNDTMSTTADTNGGFLIRSMPAGSYRVEFQADGYRNETRTATVSNDRITDMGPIGMQR</sequence>
<protein>
    <recommendedName>
        <fullName evidence="1">DUF4382 domain-containing protein</fullName>
    </recommendedName>
</protein>
<dbReference type="Proteomes" id="UP001501153">
    <property type="component" value="Unassembled WGS sequence"/>
</dbReference>
<comment type="caution">
    <text evidence="2">The sequence shown here is derived from an EMBL/GenBank/DDBJ whole genome shotgun (WGS) entry which is preliminary data.</text>
</comment>
<gene>
    <name evidence="2" type="ORF">GCM10023185_09760</name>
</gene>
<dbReference type="Pfam" id="PF13620">
    <property type="entry name" value="CarboxypepD_reg"/>
    <property type="match status" value="1"/>
</dbReference>
<dbReference type="PROSITE" id="PS51257">
    <property type="entry name" value="PROKAR_LIPOPROTEIN"/>
    <property type="match status" value="1"/>
</dbReference>